<organism evidence="1 2">
    <name type="scientific">Vogesella aquatica</name>
    <dbReference type="NCBI Taxonomy" id="2984206"/>
    <lineage>
        <taxon>Bacteria</taxon>
        <taxon>Pseudomonadati</taxon>
        <taxon>Pseudomonadota</taxon>
        <taxon>Betaproteobacteria</taxon>
        <taxon>Neisseriales</taxon>
        <taxon>Chromobacteriaceae</taxon>
        <taxon>Vogesella</taxon>
    </lineage>
</organism>
<name>A0ABT5J1K7_9NEIS</name>
<reference evidence="1 2" key="1">
    <citation type="submission" date="2023-01" db="EMBL/GenBank/DDBJ databases">
        <title>Novel species of the genus Vogesella isolated from rivers.</title>
        <authorList>
            <person name="Lu H."/>
        </authorList>
    </citation>
    <scope>NUCLEOTIDE SEQUENCE [LARGE SCALE GENOMIC DNA]</scope>
    <source>
        <strain evidence="1 2">DC21W</strain>
    </source>
</reference>
<comment type="caution">
    <text evidence="1">The sequence shown here is derived from an EMBL/GenBank/DDBJ whole genome shotgun (WGS) entry which is preliminary data.</text>
</comment>
<gene>
    <name evidence="1" type="ORF">PQU95_16170</name>
</gene>
<dbReference type="EMBL" id="JAQQLF010000025">
    <property type="protein sequence ID" value="MDC7718737.1"/>
    <property type="molecule type" value="Genomic_DNA"/>
</dbReference>
<dbReference type="Proteomes" id="UP001219956">
    <property type="component" value="Unassembled WGS sequence"/>
</dbReference>
<accession>A0ABT5J1K7</accession>
<evidence type="ECO:0000313" key="2">
    <source>
        <dbReference type="Proteomes" id="UP001219956"/>
    </source>
</evidence>
<sequence length="104" mass="10721">MDKKLIALPAGKATGLPAYRCGAALAVEVLDRIRAQARAGEAVTPYWLADALNGLPPDSRRGFLVVVACYAAAAGAVADDVAVRDKISTIIELMTDIDPQGGAA</sequence>
<proteinExistence type="predicted"/>
<keyword evidence="2" id="KW-1185">Reference proteome</keyword>
<protein>
    <submittedName>
        <fullName evidence="1">Uncharacterized protein</fullName>
    </submittedName>
</protein>
<evidence type="ECO:0000313" key="1">
    <source>
        <dbReference type="EMBL" id="MDC7718737.1"/>
    </source>
</evidence>
<dbReference type="RefSeq" id="WP_272752971.1">
    <property type="nucleotide sequence ID" value="NZ_JAQQLF010000025.1"/>
</dbReference>